<keyword evidence="3" id="KW-0521">NADP</keyword>
<evidence type="ECO:0000313" key="12">
    <source>
        <dbReference type="EMBL" id="ABC27431.1"/>
    </source>
</evidence>
<dbReference type="Pfam" id="PF13561">
    <property type="entry name" value="adh_short_C2"/>
    <property type="match status" value="1"/>
</dbReference>
<evidence type="ECO:0000256" key="7">
    <source>
        <dbReference type="ARBA" id="ARBA00039145"/>
    </source>
</evidence>
<comment type="catalytic activity">
    <reaction evidence="10">
        <text>(6S)-5,6,7,8-tetrahydrofolate + NADP(+) = 7,8-dihydrofolate + NADPH + H(+)</text>
        <dbReference type="Rhea" id="RHEA:15009"/>
        <dbReference type="ChEBI" id="CHEBI:15378"/>
        <dbReference type="ChEBI" id="CHEBI:57451"/>
        <dbReference type="ChEBI" id="CHEBI:57453"/>
        <dbReference type="ChEBI" id="CHEBI:57783"/>
        <dbReference type="ChEBI" id="CHEBI:58349"/>
        <dbReference type="EC" id="1.5.1.3"/>
    </reaction>
</comment>
<comment type="similarity">
    <text evidence="6">Belongs to the short-chain dehydrogenases/reductases (SDR) family. FolM subfamily.</text>
</comment>
<dbReference type="EC" id="1.5.1.50" evidence="7"/>
<sequence length="242" mass="27350">MVNWTSQGTILITGAAQRVGLHCLQQLLEKGERVAMTYRSERPEIADLRERGATCLQVDFTEQSSVERLIRRLKEEVGPLRALIHNASSWAPDRSEDTDYRAVMQDMVAIHMTAPYLLNMHCYDLLEQGRNPWSDIIHISDYVVEKGSDNHIAYAAAKGGMESMTRSFAKRYAPHIKVNTIAPSLLMFNDGDDPDYRTKTLRKSALGIEPGPDVVWQAIAFILDCSYMTGREIKLDGGRHIR</sequence>
<gene>
    <name evidence="12" type="ordered locus">HCH_00526</name>
</gene>
<keyword evidence="4" id="KW-0560">Oxidoreductase</keyword>
<evidence type="ECO:0000256" key="2">
    <source>
        <dbReference type="ARBA" id="ARBA00022563"/>
    </source>
</evidence>
<evidence type="ECO:0000313" key="13">
    <source>
        <dbReference type="Proteomes" id="UP000000238"/>
    </source>
</evidence>
<name>Q2SPJ3_HAHCH</name>
<dbReference type="PANTHER" id="PTHR43639:SF6">
    <property type="entry name" value="DIHYDROMONAPTERIN REDUCTASE"/>
    <property type="match status" value="1"/>
</dbReference>
<proteinExistence type="inferred from homology"/>
<dbReference type="HOGENOM" id="CLU_010194_1_3_6"/>
<dbReference type="eggNOG" id="COG1028">
    <property type="taxonomic scope" value="Bacteria"/>
</dbReference>
<keyword evidence="13" id="KW-1185">Reference proteome</keyword>
<dbReference type="InterPro" id="IPR036291">
    <property type="entry name" value="NAD(P)-bd_dom_sf"/>
</dbReference>
<dbReference type="KEGG" id="hch:HCH_00526"/>
<organism evidence="12 13">
    <name type="scientific">Hahella chejuensis (strain KCTC 2396)</name>
    <dbReference type="NCBI Taxonomy" id="349521"/>
    <lineage>
        <taxon>Bacteria</taxon>
        <taxon>Pseudomonadati</taxon>
        <taxon>Pseudomonadota</taxon>
        <taxon>Gammaproteobacteria</taxon>
        <taxon>Oceanospirillales</taxon>
        <taxon>Hahellaceae</taxon>
        <taxon>Hahella</taxon>
    </lineage>
</organism>
<dbReference type="PRINTS" id="PR00081">
    <property type="entry name" value="GDHRDH"/>
</dbReference>
<evidence type="ECO:0000256" key="8">
    <source>
        <dbReference type="ARBA" id="ARBA00039631"/>
    </source>
</evidence>
<comment type="catalytic activity">
    <reaction evidence="11">
        <text>7,8-dihydromonapterin + NADPH + H(+) = 5,6,7,8-tetrahydromonapterin + NADP(+)</text>
        <dbReference type="Rhea" id="RHEA:34847"/>
        <dbReference type="ChEBI" id="CHEBI:15378"/>
        <dbReference type="ChEBI" id="CHEBI:57783"/>
        <dbReference type="ChEBI" id="CHEBI:58349"/>
        <dbReference type="ChEBI" id="CHEBI:71175"/>
        <dbReference type="ChEBI" id="CHEBI:71177"/>
        <dbReference type="EC" id="1.5.1.50"/>
    </reaction>
</comment>
<evidence type="ECO:0000256" key="11">
    <source>
        <dbReference type="ARBA" id="ARBA00049376"/>
    </source>
</evidence>
<dbReference type="GO" id="GO:0004146">
    <property type="term" value="F:dihydrofolate reductase activity"/>
    <property type="evidence" value="ECO:0007669"/>
    <property type="project" value="UniProtKB-EC"/>
</dbReference>
<dbReference type="EMBL" id="CP000155">
    <property type="protein sequence ID" value="ABC27431.1"/>
    <property type="molecule type" value="Genomic_DNA"/>
</dbReference>
<evidence type="ECO:0000256" key="5">
    <source>
        <dbReference type="ARBA" id="ARBA00037508"/>
    </source>
</evidence>
<evidence type="ECO:0000256" key="4">
    <source>
        <dbReference type="ARBA" id="ARBA00023002"/>
    </source>
</evidence>
<dbReference type="GO" id="GO:0006730">
    <property type="term" value="P:one-carbon metabolic process"/>
    <property type="evidence" value="ECO:0007669"/>
    <property type="project" value="UniProtKB-KW"/>
</dbReference>
<protein>
    <recommendedName>
        <fullName evidence="8">Dihydromonapterin reductase</fullName>
        <ecNumber evidence="1">1.5.1.3</ecNumber>
        <ecNumber evidence="7">1.5.1.50</ecNumber>
    </recommendedName>
    <alternativeName>
        <fullName evidence="9">Dihydrofolate reductase</fullName>
    </alternativeName>
</protein>
<dbReference type="PANTHER" id="PTHR43639">
    <property type="entry name" value="OXIDOREDUCTASE, SHORT-CHAIN DEHYDROGENASE/REDUCTASE FAMILY (AFU_ORTHOLOGUE AFUA_5G02870)"/>
    <property type="match status" value="1"/>
</dbReference>
<dbReference type="EC" id="1.5.1.3" evidence="1"/>
<accession>Q2SPJ3</accession>
<reference evidence="12 13" key="1">
    <citation type="journal article" date="2005" name="Nucleic Acids Res.">
        <title>Genomic blueprint of Hahella chejuensis, a marine microbe producing an algicidal agent.</title>
        <authorList>
            <person name="Jeong H."/>
            <person name="Yim J.H."/>
            <person name="Lee C."/>
            <person name="Choi S.-H."/>
            <person name="Park Y.K."/>
            <person name="Yoon S.H."/>
            <person name="Hur C.-G."/>
            <person name="Kang H.-Y."/>
            <person name="Kim D."/>
            <person name="Lee H.H."/>
            <person name="Park K.H."/>
            <person name="Park S.-H."/>
            <person name="Park H.-S."/>
            <person name="Lee H.K."/>
            <person name="Oh T.K."/>
            <person name="Kim J.F."/>
        </authorList>
    </citation>
    <scope>NUCLEOTIDE SEQUENCE [LARGE SCALE GENOMIC DNA]</scope>
    <source>
        <strain evidence="12 13">KCTC 2396</strain>
    </source>
</reference>
<dbReference type="AlphaFoldDB" id="Q2SPJ3"/>
<dbReference type="PROSITE" id="PS00061">
    <property type="entry name" value="ADH_SHORT"/>
    <property type="match status" value="1"/>
</dbReference>
<dbReference type="SUPFAM" id="SSF51735">
    <property type="entry name" value="NAD(P)-binding Rossmann-fold domains"/>
    <property type="match status" value="1"/>
</dbReference>
<dbReference type="STRING" id="349521.HCH_00526"/>
<evidence type="ECO:0000256" key="1">
    <source>
        <dbReference type="ARBA" id="ARBA00012856"/>
    </source>
</evidence>
<evidence type="ECO:0000256" key="9">
    <source>
        <dbReference type="ARBA" id="ARBA00042299"/>
    </source>
</evidence>
<keyword evidence="2" id="KW-0554">One-carbon metabolism</keyword>
<evidence type="ECO:0000256" key="10">
    <source>
        <dbReference type="ARBA" id="ARBA00048873"/>
    </source>
</evidence>
<dbReference type="InterPro" id="IPR020904">
    <property type="entry name" value="Sc_DH/Rdtase_CS"/>
</dbReference>
<dbReference type="Gene3D" id="3.40.50.720">
    <property type="entry name" value="NAD(P)-binding Rossmann-like Domain"/>
    <property type="match status" value="1"/>
</dbReference>
<dbReference type="NCBIfam" id="NF005066">
    <property type="entry name" value="PRK06483.1"/>
    <property type="match status" value="1"/>
</dbReference>
<evidence type="ECO:0000256" key="6">
    <source>
        <dbReference type="ARBA" id="ARBA00038212"/>
    </source>
</evidence>
<dbReference type="Proteomes" id="UP000000238">
    <property type="component" value="Chromosome"/>
</dbReference>
<comment type="function">
    <text evidence="5">Catalyzes the reduction of dihydromonapterin to tetrahydromonapterin. Also has lower activity with dihydrofolate.</text>
</comment>
<dbReference type="InterPro" id="IPR002347">
    <property type="entry name" value="SDR_fam"/>
</dbReference>
<evidence type="ECO:0000256" key="3">
    <source>
        <dbReference type="ARBA" id="ARBA00022857"/>
    </source>
</evidence>